<evidence type="ECO:0000256" key="1">
    <source>
        <dbReference type="SAM" id="MobiDB-lite"/>
    </source>
</evidence>
<evidence type="ECO:0000313" key="3">
    <source>
        <dbReference type="Proteomes" id="UP000799428"/>
    </source>
</evidence>
<name>A0A6G1KJN2_9PLEO</name>
<dbReference type="EMBL" id="MU005765">
    <property type="protein sequence ID" value="KAF2713044.1"/>
    <property type="molecule type" value="Genomic_DNA"/>
</dbReference>
<accession>A0A6G1KJN2</accession>
<gene>
    <name evidence="2" type="ORF">K504DRAFT_497880</name>
</gene>
<evidence type="ECO:0000313" key="2">
    <source>
        <dbReference type="EMBL" id="KAF2713044.1"/>
    </source>
</evidence>
<proteinExistence type="predicted"/>
<feature type="compositionally biased region" description="Basic and acidic residues" evidence="1">
    <location>
        <begin position="30"/>
        <end position="55"/>
    </location>
</feature>
<protein>
    <submittedName>
        <fullName evidence="2">Uncharacterized protein</fullName>
    </submittedName>
</protein>
<feature type="compositionally biased region" description="Acidic residues" evidence="1">
    <location>
        <begin position="11"/>
        <end position="29"/>
    </location>
</feature>
<dbReference type="Proteomes" id="UP000799428">
    <property type="component" value="Unassembled WGS sequence"/>
</dbReference>
<sequence length="149" mass="16685">MSSGAAFEGASETDDVDVDGEDEGEGEGEGECRLEAQGREKTVRRSVATERREEQQQQQQQQQGWRRLKTWVVGAEDANIPDKHAQSFPADLPEPLAPMSQWPSPCRSFRMICHITLFLDRLVLVTIVLINTFVNPITRPTADALDAYL</sequence>
<keyword evidence="3" id="KW-1185">Reference proteome</keyword>
<reference evidence="2" key="1">
    <citation type="journal article" date="2020" name="Stud. Mycol.">
        <title>101 Dothideomycetes genomes: a test case for predicting lifestyles and emergence of pathogens.</title>
        <authorList>
            <person name="Haridas S."/>
            <person name="Albert R."/>
            <person name="Binder M."/>
            <person name="Bloem J."/>
            <person name="Labutti K."/>
            <person name="Salamov A."/>
            <person name="Andreopoulos B."/>
            <person name="Baker S."/>
            <person name="Barry K."/>
            <person name="Bills G."/>
            <person name="Bluhm B."/>
            <person name="Cannon C."/>
            <person name="Castanera R."/>
            <person name="Culley D."/>
            <person name="Daum C."/>
            <person name="Ezra D."/>
            <person name="Gonzalez J."/>
            <person name="Henrissat B."/>
            <person name="Kuo A."/>
            <person name="Liang C."/>
            <person name="Lipzen A."/>
            <person name="Lutzoni F."/>
            <person name="Magnuson J."/>
            <person name="Mondo S."/>
            <person name="Nolan M."/>
            <person name="Ohm R."/>
            <person name="Pangilinan J."/>
            <person name="Park H.-J."/>
            <person name="Ramirez L."/>
            <person name="Alfaro M."/>
            <person name="Sun H."/>
            <person name="Tritt A."/>
            <person name="Yoshinaga Y."/>
            <person name="Zwiers L.-H."/>
            <person name="Turgeon B."/>
            <person name="Goodwin S."/>
            <person name="Spatafora J."/>
            <person name="Crous P."/>
            <person name="Grigoriev I."/>
        </authorList>
    </citation>
    <scope>NUCLEOTIDE SEQUENCE</scope>
    <source>
        <strain evidence="2">CBS 279.74</strain>
    </source>
</reference>
<dbReference type="AlphaFoldDB" id="A0A6G1KJN2"/>
<organism evidence="2 3">
    <name type="scientific">Pleomassaria siparia CBS 279.74</name>
    <dbReference type="NCBI Taxonomy" id="1314801"/>
    <lineage>
        <taxon>Eukaryota</taxon>
        <taxon>Fungi</taxon>
        <taxon>Dikarya</taxon>
        <taxon>Ascomycota</taxon>
        <taxon>Pezizomycotina</taxon>
        <taxon>Dothideomycetes</taxon>
        <taxon>Pleosporomycetidae</taxon>
        <taxon>Pleosporales</taxon>
        <taxon>Pleomassariaceae</taxon>
        <taxon>Pleomassaria</taxon>
    </lineage>
</organism>
<feature type="region of interest" description="Disordered" evidence="1">
    <location>
        <begin position="1"/>
        <end position="66"/>
    </location>
</feature>